<keyword evidence="4" id="KW-1185">Reference proteome</keyword>
<sequence length="188" mass="21121">MVQSLIPKSWIGTTTIQFPFAVNVAAYICIWAVCLVSLYFVWKRPKKLGFLQHWTTQDILMVAIMGVLLEVYDNLIGDQFITPIIQLIPFGHAFALNDLPYMFLLMVGVAVIRKPGAATAMVFLNFLLMQLLYGGTEASVLFWPYGIMQGVFLDLFMVLRRGKVFTAGSNVFLDGLVMGPCGRYPLLR</sequence>
<gene>
    <name evidence="2" type="ORF">DEACI_1045</name>
    <name evidence="3" type="ORF">DEACI_2386</name>
</gene>
<keyword evidence="1" id="KW-1133">Transmembrane helix</keyword>
<proteinExistence type="predicted"/>
<dbReference type="Pfam" id="PF09819">
    <property type="entry name" value="ABC_cobalt"/>
    <property type="match status" value="1"/>
</dbReference>
<dbReference type="Proteomes" id="UP001071230">
    <property type="component" value="Unassembled WGS sequence"/>
</dbReference>
<dbReference type="Proteomes" id="UP000836597">
    <property type="component" value="Chromosome"/>
</dbReference>
<evidence type="ECO:0000313" key="3">
    <source>
        <dbReference type="EMBL" id="CEJ07914.1"/>
    </source>
</evidence>
<reference evidence="3" key="1">
    <citation type="submission" date="2014-11" db="EMBL/GenBank/DDBJ databases">
        <authorList>
            <person name="Hornung B.V."/>
        </authorList>
    </citation>
    <scope>NUCLEOTIDE SEQUENCE</scope>
    <source>
        <strain evidence="3">INE</strain>
    </source>
</reference>
<keyword evidence="1" id="KW-0472">Membrane</keyword>
<dbReference type="KEGG" id="aacx:DEACI_1045"/>
<dbReference type="RefSeq" id="WP_240984074.1">
    <property type="nucleotide sequence ID" value="NZ_CDGJ01000068.1"/>
</dbReference>
<feature type="transmembrane region" description="Helical" evidence="1">
    <location>
        <begin position="20"/>
        <end position="42"/>
    </location>
</feature>
<accession>A0A8S0WER9</accession>
<reference evidence="2" key="2">
    <citation type="submission" date="2020-01" db="EMBL/GenBank/DDBJ databases">
        <authorList>
            <person name="Hornung B."/>
        </authorList>
    </citation>
    <scope>NUCLEOTIDE SEQUENCE</scope>
    <source>
        <strain evidence="2">PacBioINE</strain>
    </source>
</reference>
<evidence type="ECO:0000313" key="4">
    <source>
        <dbReference type="Proteomes" id="UP001071230"/>
    </source>
</evidence>
<name>A0A8S0WER9_9FIRM</name>
<dbReference type="EMBL" id="LR746496">
    <property type="protein sequence ID" value="CAA7600392.1"/>
    <property type="molecule type" value="Genomic_DNA"/>
</dbReference>
<dbReference type="EMBL" id="CDGJ01000068">
    <property type="protein sequence ID" value="CEJ07914.1"/>
    <property type="molecule type" value="Genomic_DNA"/>
</dbReference>
<dbReference type="AlphaFoldDB" id="A0A8S0WER9"/>
<evidence type="ECO:0000313" key="2">
    <source>
        <dbReference type="EMBL" id="CAA7600392.1"/>
    </source>
</evidence>
<feature type="transmembrane region" description="Helical" evidence="1">
    <location>
        <begin position="84"/>
        <end position="104"/>
    </location>
</feature>
<evidence type="ECO:0000256" key="1">
    <source>
        <dbReference type="SAM" id="Phobius"/>
    </source>
</evidence>
<organism evidence="2">
    <name type="scientific">Acididesulfobacillus acetoxydans</name>
    <dbReference type="NCBI Taxonomy" id="1561005"/>
    <lineage>
        <taxon>Bacteria</taxon>
        <taxon>Bacillati</taxon>
        <taxon>Bacillota</taxon>
        <taxon>Clostridia</taxon>
        <taxon>Eubacteriales</taxon>
        <taxon>Peptococcaceae</taxon>
        <taxon>Acididesulfobacillus</taxon>
    </lineage>
</organism>
<protein>
    <submittedName>
        <fullName evidence="2">ABC-type cobalt transport system, permease component</fullName>
    </submittedName>
</protein>
<dbReference type="InterPro" id="IPR017195">
    <property type="entry name" value="ABC_thiamin-permease_prd"/>
</dbReference>
<keyword evidence="1" id="KW-0812">Transmembrane</keyword>